<evidence type="ECO:0000256" key="9">
    <source>
        <dbReference type="ARBA" id="ARBA00048312"/>
    </source>
</evidence>
<dbReference type="Gene3D" id="1.10.510.10">
    <property type="entry name" value="Transferase(Phosphotransferase) domain 1"/>
    <property type="match status" value="1"/>
</dbReference>
<organism evidence="13 14">
    <name type="scientific">Sparus aurata</name>
    <name type="common">Gilthead sea bream</name>
    <dbReference type="NCBI Taxonomy" id="8175"/>
    <lineage>
        <taxon>Eukaryota</taxon>
        <taxon>Metazoa</taxon>
        <taxon>Chordata</taxon>
        <taxon>Craniata</taxon>
        <taxon>Vertebrata</taxon>
        <taxon>Euteleostomi</taxon>
        <taxon>Actinopterygii</taxon>
        <taxon>Neopterygii</taxon>
        <taxon>Teleostei</taxon>
        <taxon>Neoteleostei</taxon>
        <taxon>Acanthomorphata</taxon>
        <taxon>Eupercaria</taxon>
        <taxon>Spariformes</taxon>
        <taxon>Sparidae</taxon>
        <taxon>Sparus</taxon>
    </lineage>
</organism>
<feature type="domain" description="Protein kinase" evidence="12">
    <location>
        <begin position="21"/>
        <end position="312"/>
    </location>
</feature>
<dbReference type="GO" id="GO:0004707">
    <property type="term" value="F:MAP kinase activity"/>
    <property type="evidence" value="ECO:0007669"/>
    <property type="project" value="UniProtKB-EC"/>
</dbReference>
<dbReference type="FunFam" id="3.30.200.20:FF:000166">
    <property type="entry name" value="Mitogen-activated protein kinase"/>
    <property type="match status" value="1"/>
</dbReference>
<dbReference type="InterPro" id="IPR011009">
    <property type="entry name" value="Kinase-like_dom_sf"/>
</dbReference>
<keyword evidence="3" id="KW-0808">Transferase</keyword>
<dbReference type="InterPro" id="IPR000719">
    <property type="entry name" value="Prot_kinase_dom"/>
</dbReference>
<evidence type="ECO:0000256" key="3">
    <source>
        <dbReference type="ARBA" id="ARBA00022679"/>
    </source>
</evidence>
<evidence type="ECO:0000259" key="12">
    <source>
        <dbReference type="PROSITE" id="PS50011"/>
    </source>
</evidence>
<dbReference type="GeneTree" id="ENSGT00940000159758"/>
<dbReference type="InterPro" id="IPR017441">
    <property type="entry name" value="Protein_kinase_ATP_BS"/>
</dbReference>
<reference evidence="13" key="1">
    <citation type="submission" date="2021-04" db="EMBL/GenBank/DDBJ databases">
        <authorList>
            <consortium name="Wellcome Sanger Institute Data Sharing"/>
        </authorList>
    </citation>
    <scope>NUCLEOTIDE SEQUENCE [LARGE SCALE GENOMIC DNA]</scope>
</reference>
<dbReference type="GeneID" id="115577829"/>
<evidence type="ECO:0000256" key="2">
    <source>
        <dbReference type="ARBA" id="ARBA00022527"/>
    </source>
</evidence>
<dbReference type="EC" id="2.7.11.24" evidence="1"/>
<dbReference type="OrthoDB" id="192887at2759"/>
<keyword evidence="14" id="KW-1185">Reference proteome</keyword>
<reference evidence="13" key="2">
    <citation type="submission" date="2025-08" db="UniProtKB">
        <authorList>
            <consortium name="Ensembl"/>
        </authorList>
    </citation>
    <scope>IDENTIFICATION</scope>
</reference>
<comment type="catalytic activity">
    <reaction evidence="8">
        <text>L-threonyl-[protein] + ATP = O-phospho-L-threonyl-[protein] + ADP + H(+)</text>
        <dbReference type="Rhea" id="RHEA:46608"/>
        <dbReference type="Rhea" id="RHEA-COMP:11060"/>
        <dbReference type="Rhea" id="RHEA-COMP:11605"/>
        <dbReference type="ChEBI" id="CHEBI:15378"/>
        <dbReference type="ChEBI" id="CHEBI:30013"/>
        <dbReference type="ChEBI" id="CHEBI:30616"/>
        <dbReference type="ChEBI" id="CHEBI:61977"/>
        <dbReference type="ChEBI" id="CHEBI:456216"/>
        <dbReference type="EC" id="2.7.11.24"/>
    </reaction>
</comment>
<evidence type="ECO:0000256" key="4">
    <source>
        <dbReference type="ARBA" id="ARBA00022741"/>
    </source>
</evidence>
<dbReference type="GO" id="GO:0005524">
    <property type="term" value="F:ATP binding"/>
    <property type="evidence" value="ECO:0007669"/>
    <property type="project" value="UniProtKB-UniRule"/>
</dbReference>
<dbReference type="Gene3D" id="3.30.200.20">
    <property type="entry name" value="Phosphorylase Kinase, domain 1"/>
    <property type="match status" value="1"/>
</dbReference>
<evidence type="ECO:0000256" key="7">
    <source>
        <dbReference type="ARBA" id="ARBA00039797"/>
    </source>
</evidence>
<dbReference type="Ensembl" id="ENSSAUT00010013179.1">
    <property type="protein sequence ID" value="ENSSAUP00010012404.1"/>
    <property type="gene ID" value="ENSSAUG00010005915.1"/>
</dbReference>
<evidence type="ECO:0000256" key="11">
    <source>
        <dbReference type="SAM" id="MobiDB-lite"/>
    </source>
</evidence>
<dbReference type="RefSeq" id="XP_030266571.1">
    <property type="nucleotide sequence ID" value="XM_030410711.1"/>
</dbReference>
<dbReference type="SUPFAM" id="SSF56112">
    <property type="entry name" value="Protein kinase-like (PK-like)"/>
    <property type="match status" value="1"/>
</dbReference>
<keyword evidence="6 10" id="KW-0067">ATP-binding</keyword>
<evidence type="ECO:0000256" key="10">
    <source>
        <dbReference type="PROSITE-ProRule" id="PRU10141"/>
    </source>
</evidence>
<accession>A0A671UIA5</accession>
<gene>
    <name evidence="13" type="primary">MAPK15</name>
    <name evidence="13" type="synonym">mapk15</name>
</gene>
<feature type="binding site" evidence="10">
    <location>
        <position position="51"/>
    </location>
    <ligand>
        <name>ATP</name>
        <dbReference type="ChEBI" id="CHEBI:30616"/>
    </ligand>
</feature>
<protein>
    <recommendedName>
        <fullName evidence="7">Mitogen-activated protein kinase 15</fullName>
        <ecNumber evidence="1">2.7.11.24</ecNumber>
    </recommendedName>
</protein>
<dbReference type="OMA" id="CWRETAR"/>
<dbReference type="InterPro" id="IPR003527">
    <property type="entry name" value="MAP_kinase_CS"/>
</dbReference>
<dbReference type="Proteomes" id="UP000472265">
    <property type="component" value="Chromosome 3"/>
</dbReference>
<evidence type="ECO:0000256" key="6">
    <source>
        <dbReference type="ARBA" id="ARBA00022840"/>
    </source>
</evidence>
<dbReference type="PANTHER" id="PTHR24055">
    <property type="entry name" value="MITOGEN-ACTIVATED PROTEIN KINASE"/>
    <property type="match status" value="1"/>
</dbReference>
<evidence type="ECO:0000256" key="8">
    <source>
        <dbReference type="ARBA" id="ARBA00047592"/>
    </source>
</evidence>
<dbReference type="PROSITE" id="PS01351">
    <property type="entry name" value="MAPK"/>
    <property type="match status" value="1"/>
</dbReference>
<evidence type="ECO:0000256" key="1">
    <source>
        <dbReference type="ARBA" id="ARBA00012411"/>
    </source>
</evidence>
<feature type="compositionally biased region" description="Basic and acidic residues" evidence="11">
    <location>
        <begin position="376"/>
        <end position="408"/>
    </location>
</feature>
<dbReference type="PROSITE" id="PS50011">
    <property type="entry name" value="PROTEIN_KINASE_DOM"/>
    <property type="match status" value="1"/>
</dbReference>
<dbReference type="InParanoid" id="A0A671UIA5"/>
<evidence type="ECO:0000313" key="14">
    <source>
        <dbReference type="Proteomes" id="UP000472265"/>
    </source>
</evidence>
<feature type="region of interest" description="Disordered" evidence="11">
    <location>
        <begin position="455"/>
        <end position="496"/>
    </location>
</feature>
<keyword evidence="4 10" id="KW-0547">Nucleotide-binding</keyword>
<name>A0A671UIA5_SPAAU</name>
<dbReference type="CDD" id="cd07852">
    <property type="entry name" value="STKc_MAPK15-like"/>
    <property type="match status" value="1"/>
</dbReference>
<comment type="catalytic activity">
    <reaction evidence="9">
        <text>L-seryl-[protein] + ATP = O-phospho-L-seryl-[protein] + ADP + H(+)</text>
        <dbReference type="Rhea" id="RHEA:17989"/>
        <dbReference type="Rhea" id="RHEA-COMP:9863"/>
        <dbReference type="Rhea" id="RHEA-COMP:11604"/>
        <dbReference type="ChEBI" id="CHEBI:15378"/>
        <dbReference type="ChEBI" id="CHEBI:29999"/>
        <dbReference type="ChEBI" id="CHEBI:30616"/>
        <dbReference type="ChEBI" id="CHEBI:83421"/>
        <dbReference type="ChEBI" id="CHEBI:456216"/>
        <dbReference type="EC" id="2.7.11.24"/>
    </reaction>
</comment>
<dbReference type="FunFam" id="1.10.510.10:FF:000238">
    <property type="entry name" value="Mitogen-activated protein kinase"/>
    <property type="match status" value="1"/>
</dbReference>
<dbReference type="AlphaFoldDB" id="A0A671UIA5"/>
<reference evidence="13" key="3">
    <citation type="submission" date="2025-09" db="UniProtKB">
        <authorList>
            <consortium name="Ensembl"/>
        </authorList>
    </citation>
    <scope>IDENTIFICATION</scope>
</reference>
<keyword evidence="5" id="KW-0418">Kinase</keyword>
<keyword evidence="2" id="KW-0723">Serine/threonine-protein kinase</keyword>
<feature type="compositionally biased region" description="Polar residues" evidence="11">
    <location>
        <begin position="481"/>
        <end position="496"/>
    </location>
</feature>
<evidence type="ECO:0000256" key="5">
    <source>
        <dbReference type="ARBA" id="ARBA00022777"/>
    </source>
</evidence>
<evidence type="ECO:0000313" key="13">
    <source>
        <dbReference type="Ensembl" id="ENSSAUP00010012404.1"/>
    </source>
</evidence>
<dbReference type="PROSITE" id="PS00107">
    <property type="entry name" value="PROTEIN_KINASE_ATP"/>
    <property type="match status" value="1"/>
</dbReference>
<proteinExistence type="predicted"/>
<dbReference type="Pfam" id="PF00069">
    <property type="entry name" value="Pkinase"/>
    <property type="match status" value="1"/>
</dbReference>
<dbReference type="InterPro" id="IPR050117">
    <property type="entry name" value="MAPK"/>
</dbReference>
<dbReference type="CTD" id="225689"/>
<sequence length="609" mass="68152">MSKTYESANVSEVEDHISLKYEIKKRLGKGAYGIVWKAVDRQTGEIVAVKKIFDAFRNRTDAQRTFREIMFLQEFGDHPNIVTLLNVIRAQNDKDIYLIFEFMDTDLHAVIKKGTLLKDIHKRYVMYQLLKALKYLHSGNVIHRDQKPSNVLLDTDCVVKLCDFGLARSLNQIQEDSGNPALTEYVATRWYRAPEILLGSTRYTKGVDMWSLGCILGEMLLGKALFPGTSTINQIEKIMSAIPHPSPEDILAIKSEYGSSVIQRMLLKPQVPFEDLLQPSVPPDALDLLRGLLVFNPDKRLTAEQALQHPYVARFHSPAKEPALNYDVVLPVDDDVQLSVVQYRNKLYEMMLERRTNQGMLRLIQPKDGGCVSNGEKPKVKDKAERDQEGANSDHEGKRQHEKADETNRVPSHTSVTKPVHVNVSNPPAVEKTSPVASPALGKLTYNPITHVPNGFVRSPSGAPHYYHSTAASRRREEETSNGNATTSPTEGTNANVSMDQILQRGRSAPVTHNRSFSLTLNQTQNNPLVRKDEPSLSSGLHVTSARLNQRSNSQVREARPAPRFSKKVFQSNCNVVAAGDPRAKLGSYSQAYGTINKSDLDNLLQSRP</sequence>
<feature type="region of interest" description="Disordered" evidence="11">
    <location>
        <begin position="364"/>
        <end position="435"/>
    </location>
</feature>